<reference evidence="2" key="1">
    <citation type="submission" date="2020-05" db="EMBL/GenBank/DDBJ databases">
        <title>Phylogenomic resolution of chytrid fungi.</title>
        <authorList>
            <person name="Stajich J.E."/>
            <person name="Amses K."/>
            <person name="Simmons R."/>
            <person name="Seto K."/>
            <person name="Myers J."/>
            <person name="Bonds A."/>
            <person name="Quandt C.A."/>
            <person name="Barry K."/>
            <person name="Liu P."/>
            <person name="Grigoriev I."/>
            <person name="Longcore J.E."/>
            <person name="James T.Y."/>
        </authorList>
    </citation>
    <scope>NUCLEOTIDE SEQUENCE</scope>
    <source>
        <strain evidence="2">JEL0379</strain>
    </source>
</reference>
<gene>
    <name evidence="2" type="ORF">HDU87_004949</name>
</gene>
<evidence type="ECO:0000256" key="1">
    <source>
        <dbReference type="SAM" id="SignalP"/>
    </source>
</evidence>
<accession>A0AAD5THG5</accession>
<keyword evidence="3" id="KW-1185">Reference proteome</keyword>
<evidence type="ECO:0000313" key="3">
    <source>
        <dbReference type="Proteomes" id="UP001212152"/>
    </source>
</evidence>
<feature type="chain" id="PRO_5042042279" evidence="1">
    <location>
        <begin position="43"/>
        <end position="259"/>
    </location>
</feature>
<proteinExistence type="predicted"/>
<organism evidence="2 3">
    <name type="scientific">Geranomyces variabilis</name>
    <dbReference type="NCBI Taxonomy" id="109894"/>
    <lineage>
        <taxon>Eukaryota</taxon>
        <taxon>Fungi</taxon>
        <taxon>Fungi incertae sedis</taxon>
        <taxon>Chytridiomycota</taxon>
        <taxon>Chytridiomycota incertae sedis</taxon>
        <taxon>Chytridiomycetes</taxon>
        <taxon>Spizellomycetales</taxon>
        <taxon>Powellomycetaceae</taxon>
        <taxon>Geranomyces</taxon>
    </lineage>
</organism>
<feature type="signal peptide" evidence="1">
    <location>
        <begin position="1"/>
        <end position="42"/>
    </location>
</feature>
<sequence>MHTPSSRLPTSSRLSTVPPAVSARLCLLLLFLLLELLPAANAISSSTNATWDPATLDYCAANPGPHSVNGTAAITTPCYTDQVLTRQNTSTTYAVGGTAIMYMKFVTTGPLGDANYTSTAMFYPVVDDYSELQIPNSWPQLRQNTTTLHSPQISLELLYAGSIYALPYRRWAVLQDAAVLYVPSRTAIITLDNGVLTSFDWFSTTCTLSTCTCLDSICTQSCPDANCPITAFLGWSGTDAGGQQLTSSQRDIWRFQNAF</sequence>
<dbReference type="Proteomes" id="UP001212152">
    <property type="component" value="Unassembled WGS sequence"/>
</dbReference>
<comment type="caution">
    <text evidence="2">The sequence shown here is derived from an EMBL/GenBank/DDBJ whole genome shotgun (WGS) entry which is preliminary data.</text>
</comment>
<protein>
    <submittedName>
        <fullName evidence="2">Uncharacterized protein</fullName>
    </submittedName>
</protein>
<dbReference type="AlphaFoldDB" id="A0AAD5THG5"/>
<evidence type="ECO:0000313" key="2">
    <source>
        <dbReference type="EMBL" id="KAJ3176621.1"/>
    </source>
</evidence>
<keyword evidence="1" id="KW-0732">Signal</keyword>
<name>A0AAD5THG5_9FUNG</name>
<dbReference type="EMBL" id="JADGJQ010000039">
    <property type="protein sequence ID" value="KAJ3176621.1"/>
    <property type="molecule type" value="Genomic_DNA"/>
</dbReference>